<dbReference type="EMBL" id="BAAAQW010000010">
    <property type="protein sequence ID" value="GAA2202508.1"/>
    <property type="molecule type" value="Genomic_DNA"/>
</dbReference>
<evidence type="ECO:0000313" key="3">
    <source>
        <dbReference type="Proteomes" id="UP001500432"/>
    </source>
</evidence>
<reference evidence="3" key="1">
    <citation type="journal article" date="2019" name="Int. J. Syst. Evol. Microbiol.">
        <title>The Global Catalogue of Microorganisms (GCM) 10K type strain sequencing project: providing services to taxonomists for standard genome sequencing and annotation.</title>
        <authorList>
            <consortium name="The Broad Institute Genomics Platform"/>
            <consortium name="The Broad Institute Genome Sequencing Center for Infectious Disease"/>
            <person name="Wu L."/>
            <person name="Ma J."/>
        </authorList>
    </citation>
    <scope>NUCLEOTIDE SEQUENCE [LARGE SCALE GENOMIC DNA]</scope>
    <source>
        <strain evidence="3">JCM 16034</strain>
    </source>
</reference>
<name>A0ABP5NW31_9MICC</name>
<gene>
    <name evidence="2" type="ORF">GCM10009849_31240</name>
</gene>
<feature type="region of interest" description="Disordered" evidence="1">
    <location>
        <begin position="65"/>
        <end position="133"/>
    </location>
</feature>
<feature type="compositionally biased region" description="Low complexity" evidence="1">
    <location>
        <begin position="78"/>
        <end position="118"/>
    </location>
</feature>
<comment type="caution">
    <text evidence="2">The sequence shown here is derived from an EMBL/GenBank/DDBJ whole genome shotgun (WGS) entry which is preliminary data.</text>
</comment>
<feature type="compositionally biased region" description="Basic and acidic residues" evidence="1">
    <location>
        <begin position="9"/>
        <end position="22"/>
    </location>
</feature>
<dbReference type="RefSeq" id="WP_344300700.1">
    <property type="nucleotide sequence ID" value="NZ_BAAAQW010000010.1"/>
</dbReference>
<proteinExistence type="predicted"/>
<feature type="region of interest" description="Disordered" evidence="1">
    <location>
        <begin position="1"/>
        <end position="22"/>
    </location>
</feature>
<organism evidence="2 3">
    <name type="scientific">Sinomonas flava</name>
    <dbReference type="NCBI Taxonomy" id="496857"/>
    <lineage>
        <taxon>Bacteria</taxon>
        <taxon>Bacillati</taxon>
        <taxon>Actinomycetota</taxon>
        <taxon>Actinomycetes</taxon>
        <taxon>Micrococcales</taxon>
        <taxon>Micrococcaceae</taxon>
        <taxon>Sinomonas</taxon>
    </lineage>
</organism>
<evidence type="ECO:0000313" key="2">
    <source>
        <dbReference type="EMBL" id="GAA2202508.1"/>
    </source>
</evidence>
<protein>
    <submittedName>
        <fullName evidence="2">Uncharacterized protein</fullName>
    </submittedName>
</protein>
<accession>A0ABP5NW31</accession>
<evidence type="ECO:0000256" key="1">
    <source>
        <dbReference type="SAM" id="MobiDB-lite"/>
    </source>
</evidence>
<sequence>MGASARRGQGHEDIRAPSRHCLDPEPSVEGLDALLDAPHAVVRGREASLPVVAEVDEEVRPVAVPLDAGEIPLKRSSGRSSPCSRSKALATGSSSSEAARSAEALSRTSAAAAMSVAARRADSSGSCGDRSAARTVSSVVECWSVSSAVSRDRSALAARDSRRYDGAASATLSRIRTAARCQRRTTAGIAASCGHPAAGDGSVRTSSAFVADRAARTGRGSPAMSSVA</sequence>
<keyword evidence="3" id="KW-1185">Reference proteome</keyword>
<dbReference type="Proteomes" id="UP001500432">
    <property type="component" value="Unassembled WGS sequence"/>
</dbReference>